<keyword evidence="3" id="KW-1185">Reference proteome</keyword>
<feature type="transmembrane region" description="Helical" evidence="1">
    <location>
        <begin position="182"/>
        <end position="205"/>
    </location>
</feature>
<sequence>MMGENGNRQSNKQDLAEEEAKLKEYLGRYTVEEPSLKDTAQFAAMLTRQWEESQAAPPHRKERAVQLLIPLIRSHLRLFNWKYVLLSLALSALAFVAEFIIADEVAIRPFLFTAPLLAALTVCLGFRSYGTPMFELELSMPANPLLLIFSRLTLIVAYYLVLGSVLTVLLPDLQHRMGAHMISWLIPLGIFSLVAALLLFYFGVFAGLYGSVVCWIVQLLLNKHLGILFWFSEVTSPQRQQSQMVGLVFILLLSLLLIHRVRRMSGRRGWLRYEN</sequence>
<evidence type="ECO:0000313" key="2">
    <source>
        <dbReference type="EMBL" id="RED86525.1"/>
    </source>
</evidence>
<feature type="transmembrane region" description="Helical" evidence="1">
    <location>
        <begin position="243"/>
        <end position="261"/>
    </location>
</feature>
<organism evidence="2 3">
    <name type="scientific">Cohnella phaseoli</name>
    <dbReference type="NCBI Taxonomy" id="456490"/>
    <lineage>
        <taxon>Bacteria</taxon>
        <taxon>Bacillati</taxon>
        <taxon>Bacillota</taxon>
        <taxon>Bacilli</taxon>
        <taxon>Bacillales</taxon>
        <taxon>Paenibacillaceae</taxon>
        <taxon>Cohnella</taxon>
    </lineage>
</organism>
<comment type="caution">
    <text evidence="2">The sequence shown here is derived from an EMBL/GenBank/DDBJ whole genome shotgun (WGS) entry which is preliminary data.</text>
</comment>
<feature type="transmembrane region" description="Helical" evidence="1">
    <location>
        <begin position="83"/>
        <end position="101"/>
    </location>
</feature>
<dbReference type="Proteomes" id="UP000256977">
    <property type="component" value="Unassembled WGS sequence"/>
</dbReference>
<feature type="transmembrane region" description="Helical" evidence="1">
    <location>
        <begin position="212"/>
        <end position="231"/>
    </location>
</feature>
<dbReference type="OrthoDB" id="2664405at2"/>
<feature type="transmembrane region" description="Helical" evidence="1">
    <location>
        <begin position="146"/>
        <end position="170"/>
    </location>
</feature>
<dbReference type="RefSeq" id="WP_116059636.1">
    <property type="nucleotide sequence ID" value="NZ_QRDZ01000003.1"/>
</dbReference>
<dbReference type="AlphaFoldDB" id="A0A3D9KJB1"/>
<accession>A0A3D9KJB1</accession>
<keyword evidence="1" id="KW-0472">Membrane</keyword>
<keyword evidence="1" id="KW-0812">Transmembrane</keyword>
<reference evidence="2 3" key="1">
    <citation type="submission" date="2018-07" db="EMBL/GenBank/DDBJ databases">
        <title>Genomic Encyclopedia of Type Strains, Phase III (KMG-III): the genomes of soil and plant-associated and newly described type strains.</title>
        <authorList>
            <person name="Whitman W."/>
        </authorList>
    </citation>
    <scope>NUCLEOTIDE SEQUENCE [LARGE SCALE GENOMIC DNA]</scope>
    <source>
        <strain evidence="2 3">CECT 7287</strain>
    </source>
</reference>
<evidence type="ECO:0000313" key="3">
    <source>
        <dbReference type="Proteomes" id="UP000256977"/>
    </source>
</evidence>
<keyword evidence="1" id="KW-1133">Transmembrane helix</keyword>
<name>A0A3D9KJB1_9BACL</name>
<dbReference type="EMBL" id="QRDZ01000003">
    <property type="protein sequence ID" value="RED86525.1"/>
    <property type="molecule type" value="Genomic_DNA"/>
</dbReference>
<evidence type="ECO:0000256" key="1">
    <source>
        <dbReference type="SAM" id="Phobius"/>
    </source>
</evidence>
<feature type="transmembrane region" description="Helical" evidence="1">
    <location>
        <begin position="107"/>
        <end position="126"/>
    </location>
</feature>
<protein>
    <submittedName>
        <fullName evidence="2">Uncharacterized protein</fullName>
    </submittedName>
</protein>
<proteinExistence type="predicted"/>
<gene>
    <name evidence="2" type="ORF">DFP98_103380</name>
</gene>